<evidence type="ECO:0000256" key="3">
    <source>
        <dbReference type="ARBA" id="ARBA00022844"/>
    </source>
</evidence>
<feature type="region of interest" description="Disordered" evidence="4">
    <location>
        <begin position="612"/>
        <end position="635"/>
    </location>
</feature>
<keyword evidence="7" id="KW-1185">Reference proteome</keyword>
<dbReference type="GeneID" id="55412116"/>
<keyword evidence="2" id="KW-1227">Viral tail protein</keyword>
<dbReference type="InterPro" id="IPR005604">
    <property type="entry name" value="Phage_T7_tail_fibre-like_N"/>
</dbReference>
<dbReference type="GO" id="GO:0098015">
    <property type="term" value="C:virus tail"/>
    <property type="evidence" value="ECO:0007669"/>
    <property type="project" value="UniProtKB-KW"/>
</dbReference>
<reference evidence="6 7" key="1">
    <citation type="journal article" date="2013" name="PLoS Genet.">
        <title>Expanding the Marine Virosphere Using Metagenomics.</title>
        <authorList>
            <person name="Mizuno C.M."/>
            <person name="Rodriguez-Valera F."/>
            <person name="Kimes N.E."/>
            <person name="Ghai R."/>
        </authorList>
    </citation>
    <scope>NUCLEOTIDE SEQUENCE [LARGE SCALE GENOMIC DNA]</scope>
    <source>
        <strain evidence="6">UvMED-CGR-U-MedDCM-OCT-S45-C4</strain>
    </source>
</reference>
<dbReference type="Proteomes" id="UP000505248">
    <property type="component" value="Segment"/>
</dbReference>
<dbReference type="RefSeq" id="YP_009778026.1">
    <property type="nucleotide sequence ID" value="NC_047709.1"/>
</dbReference>
<sequence length="1089" mass="113088">MATTEVFYNGDGTDVTFTIPFEYLEESDVKVSVGGVLKTQDTDYTFSTITEITFGTAPASGTNNVRVFRDTDIDSGVRNEFFAGSAIRAQDLNDDFLQVLFSAQELEDQFVTKTSGEFDTNVDMNSNRITELGNPVNAQDAVTKQYLEDNYFDDGTETIVASETWPDNDTTIATTASIDNRIDSKIDAAVEGDVLIDNTGLTKSATGGQVTLGIGAGSVDLDRIKATDLVTSSESNPNNDTTIATTAKIDDMIDAAITGDIAVNSTGLTLANDGDGTITLGIGTGAVDLDRINPTDIITLSEQDAGPTTDDDSIFTSSAAAKRFDTFVQTGTPAGAYQVGKTWLQNDDDQTLKIWNGTTWLDVASGGSFRTQDKVIYVDATGGDDAKTGHRISGPKLTIKAAINDINADVSTSIKTAGSGYANSTYSNVPLTGGTTGSGLTATITVSSGSVTSVTNVANSTLQEYQIGDILSAADSNLGGGGGSGFELEVTGGGDGMTVIVSAGTYQEIAPIQIKRRNVSIIGMALRSCIVHPTPATEKPSSAGNSALFEINSGSFIQNLTLTGMHASNSGNNSVDSDLPDKQGWNFAFYDDAFITKSPYVQNCTNFSDSQIDNSDLRSHRPRGGTAGDLTNAPTGGGMLIDGSVPKTTSPLRSMVADSYTHVGLNGPGILVVNNGYAQCTSSYAFFNKYHIKALNGGQANLAASTTDFGEKALVADGKSTAAIFSGQVKVAAASGAITFDVDNISAGTNWFGDDTKPASNMLVTVNSITYPILSSTVITGGHRVSISRPNPSQRSQNLGLNGAIAEDAAVQFFLRSQIASSGHTMEYVGSGMDYDALPENGGVPDETKQITELNNGKIWTAITDHNGKFKIGGNQTDDPIFEVDQQLGFITIPTGSIAFDLLSDPTPQLGGNLDVNSNTITGLPTSPSATTEATSKAYVDAGDATNATNIATNVTNIAARLPLAGGTMTGNIVFNSGQTIAGYTPRTSATGSSNLSVGTTAQRDGSPAAGMIRYNSTLGQFEGYGSAWGAIGGGATGGGSDTWAVEHDNTITQSYTISTGKNVVSAGPLTVNSGATVTVPSGSNWVIV</sequence>
<comment type="subcellular location">
    <subcellularLocation>
        <location evidence="1">Virion</location>
    </subcellularLocation>
</comment>
<evidence type="ECO:0000259" key="5">
    <source>
        <dbReference type="Pfam" id="PF03906"/>
    </source>
</evidence>
<evidence type="ECO:0000256" key="4">
    <source>
        <dbReference type="SAM" id="MobiDB-lite"/>
    </source>
</evidence>
<evidence type="ECO:0000256" key="1">
    <source>
        <dbReference type="ARBA" id="ARBA00004328"/>
    </source>
</evidence>
<accession>A0A6S4PDB0</accession>
<dbReference type="Pfam" id="PF03906">
    <property type="entry name" value="Phage_T7_tail"/>
    <property type="match status" value="1"/>
</dbReference>
<feature type="domain" description="Bacteriophage T7 tail fibre protein-like N-terminal" evidence="5">
    <location>
        <begin position="4"/>
        <end position="110"/>
    </location>
</feature>
<name>A0A6S4PDB0_9CAUD</name>
<evidence type="ECO:0000313" key="7">
    <source>
        <dbReference type="Proteomes" id="UP000505248"/>
    </source>
</evidence>
<dbReference type="KEGG" id="vg:55412116"/>
<evidence type="ECO:0000256" key="2">
    <source>
        <dbReference type="ARBA" id="ARBA00022732"/>
    </source>
</evidence>
<proteinExistence type="predicted"/>
<keyword evidence="3" id="KW-0946">Virion</keyword>
<protein>
    <recommendedName>
        <fullName evidence="5">Bacteriophage T7 tail fibre protein-like N-terminal domain-containing protein</fullName>
    </recommendedName>
</protein>
<dbReference type="EMBL" id="AP013538">
    <property type="protein sequence ID" value="BAQ93968.1"/>
    <property type="molecule type" value="Genomic_DNA"/>
</dbReference>
<organism evidence="6 7">
    <name type="scientific">uncultured phage_MedDCM-OCT-S45-C4</name>
    <dbReference type="NCBI Taxonomy" id="2740801"/>
    <lineage>
        <taxon>Viruses</taxon>
        <taxon>Duplodnaviria</taxon>
        <taxon>Heunggongvirae</taxon>
        <taxon>Uroviricota</taxon>
        <taxon>Caudoviricetes</taxon>
        <taxon>Autographivirales</taxon>
        <taxon>Ashivirus</taxon>
        <taxon>Ashivirus S45C4</taxon>
    </lineage>
</organism>
<evidence type="ECO:0000313" key="6">
    <source>
        <dbReference type="EMBL" id="BAQ93968.1"/>
    </source>
</evidence>